<reference evidence="1" key="2">
    <citation type="submission" date="2023-01" db="EMBL/GenBank/DDBJ databases">
        <title>Draft genome sequence of Portibacter lacus strain NBRC 108769.</title>
        <authorList>
            <person name="Sun Q."/>
            <person name="Mori K."/>
        </authorList>
    </citation>
    <scope>NUCLEOTIDE SEQUENCE</scope>
    <source>
        <strain evidence="1">NBRC 108769</strain>
    </source>
</reference>
<sequence>MLRFLSVSILLLFTVQSFGQLVDPVKWLFSSEKVSEKEYLLIYTAKIDKGWTVYSQESNEDGPVPTKITYYSEGVSYDGDGKEIGHKKEGLDSYFDVLVTKFLDDEDFVIKHNVKVNSDVTSVSGFLTFMACDDSNCLPPSEVDFKITVK</sequence>
<name>A0AA37SPX7_9BACT</name>
<dbReference type="EMBL" id="BSOH01000006">
    <property type="protein sequence ID" value="GLR16563.1"/>
    <property type="molecule type" value="Genomic_DNA"/>
</dbReference>
<reference evidence="1" key="1">
    <citation type="journal article" date="2014" name="Int. J. Syst. Evol. Microbiol.">
        <title>Complete genome sequence of Corynebacterium casei LMG S-19264T (=DSM 44701T), isolated from a smear-ripened cheese.</title>
        <authorList>
            <consortium name="US DOE Joint Genome Institute (JGI-PGF)"/>
            <person name="Walter F."/>
            <person name="Albersmeier A."/>
            <person name="Kalinowski J."/>
            <person name="Ruckert C."/>
        </authorList>
    </citation>
    <scope>NUCLEOTIDE SEQUENCE</scope>
    <source>
        <strain evidence="1">NBRC 108769</strain>
    </source>
</reference>
<evidence type="ECO:0008006" key="3">
    <source>
        <dbReference type="Google" id="ProtNLM"/>
    </source>
</evidence>
<dbReference type="Proteomes" id="UP001156666">
    <property type="component" value="Unassembled WGS sequence"/>
</dbReference>
<keyword evidence="2" id="KW-1185">Reference proteome</keyword>
<accession>A0AA37SPX7</accession>
<dbReference type="RefSeq" id="WP_235295311.1">
    <property type="nucleotide sequence ID" value="NZ_BSOH01000006.1"/>
</dbReference>
<gene>
    <name evidence="1" type="ORF">GCM10007940_11780</name>
</gene>
<proteinExistence type="predicted"/>
<protein>
    <recommendedName>
        <fullName evidence="3">Cytochrome C biogenesis protein</fullName>
    </recommendedName>
</protein>
<organism evidence="1 2">
    <name type="scientific">Portibacter lacus</name>
    <dbReference type="NCBI Taxonomy" id="1099794"/>
    <lineage>
        <taxon>Bacteria</taxon>
        <taxon>Pseudomonadati</taxon>
        <taxon>Bacteroidota</taxon>
        <taxon>Saprospiria</taxon>
        <taxon>Saprospirales</taxon>
        <taxon>Haliscomenobacteraceae</taxon>
        <taxon>Portibacter</taxon>
    </lineage>
</organism>
<evidence type="ECO:0000313" key="2">
    <source>
        <dbReference type="Proteomes" id="UP001156666"/>
    </source>
</evidence>
<dbReference type="AlphaFoldDB" id="A0AA37SPX7"/>
<comment type="caution">
    <text evidence="1">The sequence shown here is derived from an EMBL/GenBank/DDBJ whole genome shotgun (WGS) entry which is preliminary data.</text>
</comment>
<evidence type="ECO:0000313" key="1">
    <source>
        <dbReference type="EMBL" id="GLR16563.1"/>
    </source>
</evidence>